<accession>A0A1S3CZA8</accession>
<reference evidence="2 3" key="1">
    <citation type="submission" date="2025-04" db="UniProtKB">
        <authorList>
            <consortium name="RefSeq"/>
        </authorList>
    </citation>
    <scope>IDENTIFICATION</scope>
</reference>
<evidence type="ECO:0000313" key="3">
    <source>
        <dbReference type="RefSeq" id="XP_026678629.1"/>
    </source>
</evidence>
<protein>
    <submittedName>
        <fullName evidence="2 3">Uncharacterized protein LOC103508135</fullName>
    </submittedName>
</protein>
<name>A0A1S3CZA8_DIACI</name>
<dbReference type="KEGG" id="dci:103508135"/>
<keyword evidence="1" id="KW-1185">Reference proteome</keyword>
<proteinExistence type="predicted"/>
<dbReference type="RefSeq" id="XP_008470892.1">
    <property type="nucleotide sequence ID" value="XM_008472670.3"/>
</dbReference>
<dbReference type="AlphaFoldDB" id="A0A1S3CZA8"/>
<evidence type="ECO:0000313" key="2">
    <source>
        <dbReference type="RefSeq" id="XP_008470892.1"/>
    </source>
</evidence>
<evidence type="ECO:0000313" key="1">
    <source>
        <dbReference type="Proteomes" id="UP000079169"/>
    </source>
</evidence>
<organism evidence="1 2">
    <name type="scientific">Diaphorina citri</name>
    <name type="common">Asian citrus psyllid</name>
    <dbReference type="NCBI Taxonomy" id="121845"/>
    <lineage>
        <taxon>Eukaryota</taxon>
        <taxon>Metazoa</taxon>
        <taxon>Ecdysozoa</taxon>
        <taxon>Arthropoda</taxon>
        <taxon>Hexapoda</taxon>
        <taxon>Insecta</taxon>
        <taxon>Pterygota</taxon>
        <taxon>Neoptera</taxon>
        <taxon>Paraneoptera</taxon>
        <taxon>Hemiptera</taxon>
        <taxon>Sternorrhyncha</taxon>
        <taxon>Psylloidea</taxon>
        <taxon>Psyllidae</taxon>
        <taxon>Diaphorininae</taxon>
        <taxon>Diaphorina</taxon>
    </lineage>
</organism>
<gene>
    <name evidence="2 3" type="primary">LOC103508135</name>
</gene>
<dbReference type="Proteomes" id="UP000079169">
    <property type="component" value="Unplaced"/>
</dbReference>
<dbReference type="RefSeq" id="XP_026678629.1">
    <property type="nucleotide sequence ID" value="XM_026822828.1"/>
</dbReference>
<dbReference type="GeneID" id="103508135"/>
<sequence length="278" mass="33057">MLSDLKLFVLSIIVILVYFELWRHIKQAIQQHNDLLFHNASIPTHVRHKREIGTEGKDTKANKFYLFQRDKLKEKYATFFEELHKSFLDNSCAHMVKMTDTERLGEVLMTTVQNEIVALYQRENEELEKAFELGELPSILKKVYGHEKGMASGDVPLFHKVLKYRYFRAFDRFSLEFFHYLPLVIKNEIRNYFIFHPQIGYDVTVHERVHYLEDKVDEWILRCANHTRMGSIQQDAFYENEFLHEISPEVGEPHLLYEVTEMDMDNTDVPANFTLIAY</sequence>
<dbReference type="PaxDb" id="121845-A0A1S3CZA8"/>